<gene>
    <name evidence="2" type="ORF">F5878DRAFT_194077</name>
</gene>
<feature type="compositionally biased region" description="Polar residues" evidence="1">
    <location>
        <begin position="26"/>
        <end position="56"/>
    </location>
</feature>
<evidence type="ECO:0000313" key="2">
    <source>
        <dbReference type="EMBL" id="KAJ3837911.1"/>
    </source>
</evidence>
<comment type="caution">
    <text evidence="2">The sequence shown here is derived from an EMBL/GenBank/DDBJ whole genome shotgun (WGS) entry which is preliminary data.</text>
</comment>
<feature type="compositionally biased region" description="Gly residues" evidence="1">
    <location>
        <begin position="81"/>
        <end position="98"/>
    </location>
</feature>
<name>A0AA38P852_9AGAR</name>
<reference evidence="2" key="1">
    <citation type="submission" date="2022-08" db="EMBL/GenBank/DDBJ databases">
        <authorList>
            <consortium name="DOE Joint Genome Institute"/>
            <person name="Min B."/>
            <person name="Riley R."/>
            <person name="Sierra-Patev S."/>
            <person name="Naranjo-Ortiz M."/>
            <person name="Looney B."/>
            <person name="Konkel Z."/>
            <person name="Slot J.C."/>
            <person name="Sakamoto Y."/>
            <person name="Steenwyk J.L."/>
            <person name="Rokas A."/>
            <person name="Carro J."/>
            <person name="Camarero S."/>
            <person name="Ferreira P."/>
            <person name="Molpeceres G."/>
            <person name="Ruiz-Duenas F.J."/>
            <person name="Serrano A."/>
            <person name="Henrissat B."/>
            <person name="Drula E."/>
            <person name="Hughes K.W."/>
            <person name="Mata J.L."/>
            <person name="Ishikawa N.K."/>
            <person name="Vargas-Isla R."/>
            <person name="Ushijima S."/>
            <person name="Smith C.A."/>
            <person name="Ahrendt S."/>
            <person name="Andreopoulos W."/>
            <person name="He G."/>
            <person name="Labutti K."/>
            <person name="Lipzen A."/>
            <person name="Ng V."/>
            <person name="Sandor L."/>
            <person name="Barry K."/>
            <person name="Martinez A.T."/>
            <person name="Xiao Y."/>
            <person name="Gibbons J.G."/>
            <person name="Terashima K."/>
            <person name="Hibbett D.S."/>
            <person name="Grigoriev I.V."/>
        </authorList>
    </citation>
    <scope>NUCLEOTIDE SEQUENCE</scope>
    <source>
        <strain evidence="2">TFB9207</strain>
    </source>
</reference>
<dbReference type="Proteomes" id="UP001163846">
    <property type="component" value="Unassembled WGS sequence"/>
</dbReference>
<sequence>MFLRKKSKHQQQNVAASEKVTKAKTAHQSASSTSAPLFARFSSTNPTSIDGSNGSAPSKPMVSGPMSLATRRESTFNVNGGKAGIGKAGSQRLGGGQPGQPWNASDKLDKPLPPTLPSDAVKPILEHRTSTSGPVPVDLSRLSRKTTTQRSRAADVADTAENTEPQSHLSPRLSTTNTTRKSSIQDLPHADPTSRSARAGTSYDAPLDSVNPSRNNLVSRQTHPTYAHGPISSADIGPDLSHRLRQT</sequence>
<proteinExistence type="predicted"/>
<feature type="region of interest" description="Disordered" evidence="1">
    <location>
        <begin position="1"/>
        <end position="247"/>
    </location>
</feature>
<evidence type="ECO:0000313" key="3">
    <source>
        <dbReference type="Proteomes" id="UP001163846"/>
    </source>
</evidence>
<organism evidence="2 3">
    <name type="scientific">Lentinula raphanica</name>
    <dbReference type="NCBI Taxonomy" id="153919"/>
    <lineage>
        <taxon>Eukaryota</taxon>
        <taxon>Fungi</taxon>
        <taxon>Dikarya</taxon>
        <taxon>Basidiomycota</taxon>
        <taxon>Agaricomycotina</taxon>
        <taxon>Agaricomycetes</taxon>
        <taxon>Agaricomycetidae</taxon>
        <taxon>Agaricales</taxon>
        <taxon>Marasmiineae</taxon>
        <taxon>Omphalotaceae</taxon>
        <taxon>Lentinula</taxon>
    </lineage>
</organism>
<keyword evidence="3" id="KW-1185">Reference proteome</keyword>
<accession>A0AA38P852</accession>
<protein>
    <submittedName>
        <fullName evidence="2">Uncharacterized protein</fullName>
    </submittedName>
</protein>
<dbReference type="EMBL" id="MU806214">
    <property type="protein sequence ID" value="KAJ3837911.1"/>
    <property type="molecule type" value="Genomic_DNA"/>
</dbReference>
<feature type="compositionally biased region" description="Polar residues" evidence="1">
    <location>
        <begin position="210"/>
        <end position="224"/>
    </location>
</feature>
<dbReference type="AlphaFoldDB" id="A0AA38P852"/>
<feature type="compositionally biased region" description="Polar residues" evidence="1">
    <location>
        <begin position="160"/>
        <end position="185"/>
    </location>
</feature>
<evidence type="ECO:0000256" key="1">
    <source>
        <dbReference type="SAM" id="MobiDB-lite"/>
    </source>
</evidence>